<protein>
    <recommendedName>
        <fullName evidence="1">Cyclin C-terminal domain-containing protein</fullName>
    </recommendedName>
</protein>
<proteinExistence type="predicted"/>
<keyword evidence="3" id="KW-1185">Reference proteome</keyword>
<accession>A0A8J5TJT7</accession>
<evidence type="ECO:0000313" key="2">
    <source>
        <dbReference type="EMBL" id="KAG8080796.1"/>
    </source>
</evidence>
<name>A0A8J5TJT7_ZIZPA</name>
<organism evidence="2 3">
    <name type="scientific">Zizania palustris</name>
    <name type="common">Northern wild rice</name>
    <dbReference type="NCBI Taxonomy" id="103762"/>
    <lineage>
        <taxon>Eukaryota</taxon>
        <taxon>Viridiplantae</taxon>
        <taxon>Streptophyta</taxon>
        <taxon>Embryophyta</taxon>
        <taxon>Tracheophyta</taxon>
        <taxon>Spermatophyta</taxon>
        <taxon>Magnoliopsida</taxon>
        <taxon>Liliopsida</taxon>
        <taxon>Poales</taxon>
        <taxon>Poaceae</taxon>
        <taxon>BOP clade</taxon>
        <taxon>Oryzoideae</taxon>
        <taxon>Oryzeae</taxon>
        <taxon>Zizaniinae</taxon>
        <taxon>Zizania</taxon>
    </lineage>
</organism>
<reference evidence="2" key="1">
    <citation type="journal article" date="2021" name="bioRxiv">
        <title>Whole Genome Assembly and Annotation of Northern Wild Rice, Zizania palustris L., Supports a Whole Genome Duplication in the Zizania Genus.</title>
        <authorList>
            <person name="Haas M."/>
            <person name="Kono T."/>
            <person name="Macchietto M."/>
            <person name="Millas R."/>
            <person name="McGilp L."/>
            <person name="Shao M."/>
            <person name="Duquette J."/>
            <person name="Hirsch C.N."/>
            <person name="Kimball J."/>
        </authorList>
    </citation>
    <scope>NUCLEOTIDE SEQUENCE</scope>
    <source>
        <tissue evidence="2">Fresh leaf tissue</tissue>
    </source>
</reference>
<dbReference type="Proteomes" id="UP000729402">
    <property type="component" value="Unassembled WGS sequence"/>
</dbReference>
<feature type="domain" description="Cyclin C-terminal" evidence="1">
    <location>
        <begin position="49"/>
        <end position="99"/>
    </location>
</feature>
<dbReference type="OrthoDB" id="680851at2759"/>
<sequence length="99" mass="11104">MEKMEAETQCFILTRASQAWKPLTEDQAALLDTEKSLLEDHKHLEAKYPTLSLESMGSYLAELSCLLEYDCVRLLPSVVAASAVFVARLTLDPDTNPWT</sequence>
<reference evidence="2" key="2">
    <citation type="submission" date="2021-02" db="EMBL/GenBank/DDBJ databases">
        <authorList>
            <person name="Kimball J.A."/>
            <person name="Haas M.W."/>
            <person name="Macchietto M."/>
            <person name="Kono T."/>
            <person name="Duquette J."/>
            <person name="Shao M."/>
        </authorList>
    </citation>
    <scope>NUCLEOTIDE SEQUENCE</scope>
    <source>
        <tissue evidence="2">Fresh leaf tissue</tissue>
    </source>
</reference>
<dbReference type="InterPro" id="IPR004367">
    <property type="entry name" value="Cyclin_C-dom"/>
</dbReference>
<dbReference type="EMBL" id="JAAALK010000282">
    <property type="protein sequence ID" value="KAG8080796.1"/>
    <property type="molecule type" value="Genomic_DNA"/>
</dbReference>
<gene>
    <name evidence="2" type="ORF">GUJ93_ZPchr0007g4991</name>
</gene>
<dbReference type="Pfam" id="PF02984">
    <property type="entry name" value="Cyclin_C"/>
    <property type="match status" value="1"/>
</dbReference>
<evidence type="ECO:0000313" key="3">
    <source>
        <dbReference type="Proteomes" id="UP000729402"/>
    </source>
</evidence>
<evidence type="ECO:0000259" key="1">
    <source>
        <dbReference type="Pfam" id="PF02984"/>
    </source>
</evidence>
<comment type="caution">
    <text evidence="2">The sequence shown here is derived from an EMBL/GenBank/DDBJ whole genome shotgun (WGS) entry which is preliminary data.</text>
</comment>
<dbReference type="AlphaFoldDB" id="A0A8J5TJT7"/>